<protein>
    <submittedName>
        <fullName evidence="1">Uncharacterized protein</fullName>
    </submittedName>
</protein>
<reference evidence="2 4" key="1">
    <citation type="journal article" date="2016" name="Plant Dis.">
        <title>Improved production of propionic acid using genome shuffling.</title>
        <authorList>
            <person name="Luna-Flores C.H."/>
            <person name="Palfreyman R.W."/>
            <person name="Kromer J.O."/>
            <person name="Nielsen L.K."/>
            <person name="Marcellin E."/>
        </authorList>
    </citation>
    <scope>NUCLEOTIDE SEQUENCE [LARGE SCALE GENOMIC DNA]</scope>
    <source>
        <strain evidence="2 4">F3E8</strain>
    </source>
</reference>
<dbReference type="Proteomes" id="UP000178666">
    <property type="component" value="Chromosome"/>
</dbReference>
<organism evidence="1 3">
    <name type="scientific">Acidipropionibacterium acidipropionici</name>
    <dbReference type="NCBI Taxonomy" id="1748"/>
    <lineage>
        <taxon>Bacteria</taxon>
        <taxon>Bacillati</taxon>
        <taxon>Actinomycetota</taxon>
        <taxon>Actinomycetes</taxon>
        <taxon>Propionibacteriales</taxon>
        <taxon>Propionibacteriaceae</taxon>
        <taxon>Acidipropionibacterium</taxon>
    </lineage>
</organism>
<evidence type="ECO:0000313" key="2">
    <source>
        <dbReference type="EMBL" id="AOZ46167.1"/>
    </source>
</evidence>
<evidence type="ECO:0000313" key="1">
    <source>
        <dbReference type="EMBL" id="AMS04677.1"/>
    </source>
</evidence>
<evidence type="ECO:0000313" key="4">
    <source>
        <dbReference type="Proteomes" id="UP000178666"/>
    </source>
</evidence>
<evidence type="ECO:0000313" key="3">
    <source>
        <dbReference type="Proteomes" id="UP000075221"/>
    </source>
</evidence>
<dbReference type="RefSeq" id="WP_062819093.1">
    <property type="nucleotide sequence ID" value="NZ_CP014352.1"/>
</dbReference>
<reference evidence="1 3" key="2">
    <citation type="submission" date="2016-02" db="EMBL/GenBank/DDBJ databases">
        <title>Complete Genome Sequence of Propionibacterium acidipropionici ATCC 55737.</title>
        <authorList>
            <person name="Luna Flores C.H."/>
            <person name="Nielsen L.K."/>
            <person name="Marcellin E."/>
        </authorList>
    </citation>
    <scope>NUCLEOTIDE SEQUENCE [LARGE SCALE GENOMIC DNA]</scope>
    <source>
        <strain evidence="1 3">ATCC 55737</strain>
    </source>
</reference>
<dbReference type="EMBL" id="CP014352">
    <property type="protein sequence ID" value="AMS04677.1"/>
    <property type="molecule type" value="Genomic_DNA"/>
</dbReference>
<keyword evidence="4" id="KW-1185">Reference proteome</keyword>
<dbReference type="EMBL" id="CP015970">
    <property type="protein sequence ID" value="AOZ46167.1"/>
    <property type="molecule type" value="Genomic_DNA"/>
</dbReference>
<accession>A0AAC9AMY4</accession>
<gene>
    <name evidence="2" type="ORF">A8L58_04895</name>
    <name evidence="1" type="ORF">AXH35_03430</name>
</gene>
<sequence length="87" mass="10067">MLKIYWDAEGVESWDLREESHGHFAIVKKVQWPVAENGEVFAVEGWEARPIEARHEHEVGPVGHFPLFESREDAAEYAVTHWLNQGQ</sequence>
<dbReference type="AlphaFoldDB" id="A0AAC9AMY4"/>
<proteinExistence type="predicted"/>
<name>A0AAC9AMY4_9ACTN</name>
<dbReference type="Proteomes" id="UP000075221">
    <property type="component" value="Chromosome"/>
</dbReference>